<dbReference type="PRINTS" id="PR01657">
    <property type="entry name" value="MCMFAMILY"/>
</dbReference>
<dbReference type="GO" id="GO:0005524">
    <property type="term" value="F:ATP binding"/>
    <property type="evidence" value="ECO:0007669"/>
    <property type="project" value="UniProtKB-KW"/>
</dbReference>
<keyword evidence="6" id="KW-1185">Reference proteome</keyword>
<dbReference type="SMART" id="SM00382">
    <property type="entry name" value="AAA"/>
    <property type="match status" value="1"/>
</dbReference>
<dbReference type="Gene3D" id="3.30.230.10">
    <property type="match status" value="1"/>
</dbReference>
<evidence type="ECO:0000256" key="1">
    <source>
        <dbReference type="ARBA" id="ARBA00006354"/>
    </source>
</evidence>
<evidence type="ECO:0000259" key="4">
    <source>
        <dbReference type="SMART" id="SM00382"/>
    </source>
</evidence>
<dbReference type="Pfam" id="PF13541">
    <property type="entry name" value="ChlI"/>
    <property type="match status" value="1"/>
</dbReference>
<dbReference type="InterPro" id="IPR001208">
    <property type="entry name" value="MCM_dom"/>
</dbReference>
<dbReference type="AlphaFoldDB" id="A0A8J3MNY3"/>
<dbReference type="InterPro" id="IPR020568">
    <property type="entry name" value="Ribosomal_Su5_D2-typ_SF"/>
</dbReference>
<proteinExistence type="inferred from homology"/>
<dbReference type="Proteomes" id="UP000637906">
    <property type="component" value="Unassembled WGS sequence"/>
</dbReference>
<comment type="caution">
    <text evidence="5">The sequence shown here is derived from an EMBL/GenBank/DDBJ whole genome shotgun (WGS) entry which is preliminary data.</text>
</comment>
<evidence type="ECO:0000313" key="6">
    <source>
        <dbReference type="Proteomes" id="UP000637906"/>
    </source>
</evidence>
<dbReference type="Pfam" id="PF13335">
    <property type="entry name" value="Mg_chelatase_C"/>
    <property type="match status" value="1"/>
</dbReference>
<dbReference type="SUPFAM" id="SSF52540">
    <property type="entry name" value="P-loop containing nucleoside triphosphate hydrolases"/>
    <property type="match status" value="1"/>
</dbReference>
<dbReference type="SUPFAM" id="SSF54211">
    <property type="entry name" value="Ribosomal protein S5 domain 2-like"/>
    <property type="match status" value="1"/>
</dbReference>
<reference evidence="5 6" key="1">
    <citation type="journal article" date="2021" name="Microb. Ecol.">
        <title>Candidatus Mesenet longicola: Novel Endosymbionts of Brontispa longissima that Induce Cytoplasmic Incompatibility.</title>
        <authorList>
            <person name="Takano S."/>
            <person name="Gotoh Y."/>
            <person name="Hayashi T."/>
        </authorList>
    </citation>
    <scope>NUCLEOTIDE SEQUENCE [LARGE SCALE GENOMIC DNA]</scope>
    <source>
        <strain evidence="5">L5</strain>
    </source>
</reference>
<keyword evidence="3" id="KW-0067">ATP-binding</keyword>
<dbReference type="Gene3D" id="3.40.50.300">
    <property type="entry name" value="P-loop containing nucleotide triphosphate hydrolases"/>
    <property type="match status" value="1"/>
</dbReference>
<dbReference type="InterPro" id="IPR025158">
    <property type="entry name" value="Mg_chelat-rel_C"/>
</dbReference>
<dbReference type="Pfam" id="PF01078">
    <property type="entry name" value="Mg_chelatase"/>
    <property type="match status" value="1"/>
</dbReference>
<evidence type="ECO:0000313" key="5">
    <source>
        <dbReference type="EMBL" id="GHM59345.1"/>
    </source>
</evidence>
<dbReference type="EMBL" id="BNGU01000009">
    <property type="protein sequence ID" value="GHM59345.1"/>
    <property type="molecule type" value="Genomic_DNA"/>
</dbReference>
<sequence length="501" mass="54440">MIAYINTIALQGIHATNVNVQVHIANGIPAFNIVGLPDKTVAESKERVRAALNSINLSLPPKRITVNLSPADLQKEGSHYDLAIAMGLLIVIGTIPMGSVDHYVIIGELALDGGIMPVSGTLPTAIYAKKEGKGLICPKENGLEAIWAKGISILAIKNLTELIGHFSAHELIAPLICNRKQDLSNDKITTYNMKDVKGQAVAKRAIEIAAAGGHNILMVGPPGTGKSMLAKRFIDILPNLSDSEIMDVNVISSITKSFNGTLNIRRPFREPHHSCSIAAMVGGGKTAKPGEISMAHNGVLFLDELPEFPRAVLDSLRQPLEDKSVTIARANAHVTYPTNFQLIAAMNPCRCGYLGDAKRSCGRVPKCGIDYKNKISGPLLDRIDIHVEVPNINILSYNAKDKCESTEIIKNRVLAAREIQTQRYANLNFKSNAEISGNALEEFAFPDTAGMNLLEHVLKANHISIRSYTRILKVARTIADLANSKQVKKNHIAEALIYRLK</sequence>
<comment type="similarity">
    <text evidence="1">Belongs to the Mg-chelatase subunits D/I family. ComM subfamily.</text>
</comment>
<evidence type="ECO:0000256" key="3">
    <source>
        <dbReference type="ARBA" id="ARBA00022840"/>
    </source>
</evidence>
<dbReference type="PANTHER" id="PTHR32039">
    <property type="entry name" value="MAGNESIUM-CHELATASE SUBUNIT CHLI"/>
    <property type="match status" value="1"/>
</dbReference>
<evidence type="ECO:0000256" key="2">
    <source>
        <dbReference type="ARBA" id="ARBA00022741"/>
    </source>
</evidence>
<gene>
    <name evidence="5" type="ORF">sL5_03380</name>
</gene>
<dbReference type="PANTHER" id="PTHR32039:SF7">
    <property type="entry name" value="COMPETENCE PROTEIN COMM"/>
    <property type="match status" value="1"/>
</dbReference>
<dbReference type="NCBIfam" id="TIGR00368">
    <property type="entry name" value="YifB family Mg chelatase-like AAA ATPase"/>
    <property type="match status" value="1"/>
</dbReference>
<dbReference type="InterPro" id="IPR003593">
    <property type="entry name" value="AAA+_ATPase"/>
</dbReference>
<organism evidence="5 6">
    <name type="scientific">Candidatus Mesenet longicola</name>
    <dbReference type="NCBI Taxonomy" id="1892558"/>
    <lineage>
        <taxon>Bacteria</taxon>
        <taxon>Pseudomonadati</taxon>
        <taxon>Pseudomonadota</taxon>
        <taxon>Alphaproteobacteria</taxon>
        <taxon>Rickettsiales</taxon>
        <taxon>Anaplasmataceae</taxon>
        <taxon>Candidatus Mesenet</taxon>
    </lineage>
</organism>
<protein>
    <submittedName>
        <fullName evidence="5">ATPase AAA</fullName>
    </submittedName>
</protein>
<name>A0A8J3MNY3_9RICK</name>
<dbReference type="InterPro" id="IPR000523">
    <property type="entry name" value="Mg_chelatse_chII-like_cat_dom"/>
</dbReference>
<accession>A0A8J3MNY3</accession>
<dbReference type="InterPro" id="IPR027417">
    <property type="entry name" value="P-loop_NTPase"/>
</dbReference>
<dbReference type="InterPro" id="IPR045006">
    <property type="entry name" value="CHLI-like"/>
</dbReference>
<keyword evidence="2" id="KW-0547">Nucleotide-binding</keyword>
<dbReference type="InterPro" id="IPR014721">
    <property type="entry name" value="Ribsml_uS5_D2-typ_fold_subgr"/>
</dbReference>
<dbReference type="GO" id="GO:0003677">
    <property type="term" value="F:DNA binding"/>
    <property type="evidence" value="ECO:0007669"/>
    <property type="project" value="InterPro"/>
</dbReference>
<dbReference type="InterPro" id="IPR004482">
    <property type="entry name" value="Mg_chelat-rel"/>
</dbReference>
<feature type="domain" description="AAA+ ATPase" evidence="4">
    <location>
        <begin position="212"/>
        <end position="393"/>
    </location>
</feature>